<proteinExistence type="predicted"/>
<dbReference type="EMBL" id="MU128941">
    <property type="protein sequence ID" value="KAF9516275.1"/>
    <property type="molecule type" value="Genomic_DNA"/>
</dbReference>
<sequence>MHEYNRLLLTTSRPCREHCNCGHVTQVKCPILCLERDYCKNGIMEHVGITTE</sequence>
<gene>
    <name evidence="1" type="ORF">BS47DRAFT_689578</name>
</gene>
<accession>A0A9P6B2C5</accession>
<comment type="caution">
    <text evidence="1">The sequence shown here is derived from an EMBL/GenBank/DDBJ whole genome shotgun (WGS) entry which is preliminary data.</text>
</comment>
<dbReference type="AlphaFoldDB" id="A0A9P6B2C5"/>
<evidence type="ECO:0000313" key="1">
    <source>
        <dbReference type="EMBL" id="KAF9516275.1"/>
    </source>
</evidence>
<keyword evidence="2" id="KW-1185">Reference proteome</keyword>
<dbReference type="Proteomes" id="UP000886523">
    <property type="component" value="Unassembled WGS sequence"/>
</dbReference>
<reference evidence="1" key="1">
    <citation type="journal article" date="2020" name="Nat. Commun.">
        <title>Large-scale genome sequencing of mycorrhizal fungi provides insights into the early evolution of symbiotic traits.</title>
        <authorList>
            <person name="Miyauchi S."/>
            <person name="Kiss E."/>
            <person name="Kuo A."/>
            <person name="Drula E."/>
            <person name="Kohler A."/>
            <person name="Sanchez-Garcia M."/>
            <person name="Morin E."/>
            <person name="Andreopoulos B."/>
            <person name="Barry K.W."/>
            <person name="Bonito G."/>
            <person name="Buee M."/>
            <person name="Carver A."/>
            <person name="Chen C."/>
            <person name="Cichocki N."/>
            <person name="Clum A."/>
            <person name="Culley D."/>
            <person name="Crous P.W."/>
            <person name="Fauchery L."/>
            <person name="Girlanda M."/>
            <person name="Hayes R.D."/>
            <person name="Keri Z."/>
            <person name="LaButti K."/>
            <person name="Lipzen A."/>
            <person name="Lombard V."/>
            <person name="Magnuson J."/>
            <person name="Maillard F."/>
            <person name="Murat C."/>
            <person name="Nolan M."/>
            <person name="Ohm R.A."/>
            <person name="Pangilinan J."/>
            <person name="Pereira M.F."/>
            <person name="Perotto S."/>
            <person name="Peter M."/>
            <person name="Pfister S."/>
            <person name="Riley R."/>
            <person name="Sitrit Y."/>
            <person name="Stielow J.B."/>
            <person name="Szollosi G."/>
            <person name="Zifcakova L."/>
            <person name="Stursova M."/>
            <person name="Spatafora J.W."/>
            <person name="Tedersoo L."/>
            <person name="Vaario L.M."/>
            <person name="Yamada A."/>
            <person name="Yan M."/>
            <person name="Wang P."/>
            <person name="Xu J."/>
            <person name="Bruns T."/>
            <person name="Baldrian P."/>
            <person name="Vilgalys R."/>
            <person name="Dunand C."/>
            <person name="Henrissat B."/>
            <person name="Grigoriev I.V."/>
            <person name="Hibbett D."/>
            <person name="Nagy L.G."/>
            <person name="Martin F.M."/>
        </authorList>
    </citation>
    <scope>NUCLEOTIDE SEQUENCE</scope>
    <source>
        <strain evidence="1">UP504</strain>
    </source>
</reference>
<evidence type="ECO:0000313" key="2">
    <source>
        <dbReference type="Proteomes" id="UP000886523"/>
    </source>
</evidence>
<name>A0A9P6B2C5_9AGAM</name>
<protein>
    <submittedName>
        <fullName evidence="1">Uncharacterized protein</fullName>
    </submittedName>
</protein>
<organism evidence="1 2">
    <name type="scientific">Hydnum rufescens UP504</name>
    <dbReference type="NCBI Taxonomy" id="1448309"/>
    <lineage>
        <taxon>Eukaryota</taxon>
        <taxon>Fungi</taxon>
        <taxon>Dikarya</taxon>
        <taxon>Basidiomycota</taxon>
        <taxon>Agaricomycotina</taxon>
        <taxon>Agaricomycetes</taxon>
        <taxon>Cantharellales</taxon>
        <taxon>Hydnaceae</taxon>
        <taxon>Hydnum</taxon>
    </lineage>
</organism>